<sequence length="258" mass="29955">MAKILHNGDWFEQLSTEALYEEEYERILIEHAASLFPAYRLVKFKKTVYSETSAAKADLALVHRRYRDWWVVEAELGHHPFEQHVRPQVQTLSRALYGESEAQYLHAQDGSFDLERLHSMVKGYPPGVLVIVNAPRPDWARELRPYRALVTVLEVFRSEHNRYLYRLNGEQPAESEVQSSECTVELARMLRLHSPGILPVSHGETLKVQFRSGVTEWGRIDIHDRVYLSSAKPISLNKKLRYQLIEIEDGSFLLQESK</sequence>
<reference evidence="1 2" key="1">
    <citation type="submission" date="2021-11" db="EMBL/GenBank/DDBJ databases">
        <authorList>
            <person name="Oh E.-T."/>
            <person name="Kim S.-B."/>
        </authorList>
    </citation>
    <scope>NUCLEOTIDE SEQUENCE [LARGE SCALE GENOMIC DNA]</scope>
    <source>
        <strain evidence="1 2">MMS20-SJTR3</strain>
    </source>
</reference>
<dbReference type="Proteomes" id="UP001431019">
    <property type="component" value="Unassembled WGS sequence"/>
</dbReference>
<protein>
    <submittedName>
        <fullName evidence="1">Uncharacterized protein</fullName>
    </submittedName>
</protein>
<organism evidence="1 2">
    <name type="scientific">Paraburkholderia sejongensis</name>
    <dbReference type="NCBI Taxonomy" id="2886946"/>
    <lineage>
        <taxon>Bacteria</taxon>
        <taxon>Pseudomonadati</taxon>
        <taxon>Pseudomonadota</taxon>
        <taxon>Betaproteobacteria</taxon>
        <taxon>Burkholderiales</taxon>
        <taxon>Burkholderiaceae</taxon>
        <taxon>Paraburkholderia</taxon>
    </lineage>
</organism>
<keyword evidence="2" id="KW-1185">Reference proteome</keyword>
<accession>A0ABS8JUB6</accession>
<dbReference type="RefSeq" id="WP_230509790.1">
    <property type="nucleotide sequence ID" value="NZ_JAJITD010000005.1"/>
</dbReference>
<proteinExistence type="predicted"/>
<evidence type="ECO:0000313" key="1">
    <source>
        <dbReference type="EMBL" id="MCC8393500.1"/>
    </source>
</evidence>
<name>A0ABS8JUB6_9BURK</name>
<evidence type="ECO:0000313" key="2">
    <source>
        <dbReference type="Proteomes" id="UP001431019"/>
    </source>
</evidence>
<comment type="caution">
    <text evidence="1">The sequence shown here is derived from an EMBL/GenBank/DDBJ whole genome shotgun (WGS) entry which is preliminary data.</text>
</comment>
<gene>
    <name evidence="1" type="ORF">LJ656_12945</name>
</gene>
<dbReference type="EMBL" id="JAJITD010000005">
    <property type="protein sequence ID" value="MCC8393500.1"/>
    <property type="molecule type" value="Genomic_DNA"/>
</dbReference>